<sequence>MDKDQLDGLLALKLVAEKRSFTAAAEELRVSSPAISKMITQLEKKMRITLLTRTTRAVSLTEAGKRFLDQAGPAIEQIIIAQEDAQSFAKKPSGVLRLNMPGTFYSGYLFPYINSFAEKYPDITIDIYSADQVSDIFEAGFDAGVRHSDILAKDMVALKLFGPIRFVTVASPKYLDKVGRPKHPKDLLTHNCIRHRFGNGANIYDKWEFQNKGKEFEVRVNGSLIFNDSLLIVKAALEGAGLMYTTFDLVKEHIQDGKLEIVLNSFQVTSEGYYLYYPKLSQVSPKLRAFINHFKGMKNQS</sequence>
<evidence type="ECO:0000256" key="3">
    <source>
        <dbReference type="ARBA" id="ARBA00023125"/>
    </source>
</evidence>
<dbReference type="InterPro" id="IPR036390">
    <property type="entry name" value="WH_DNA-bd_sf"/>
</dbReference>
<evidence type="ECO:0000256" key="4">
    <source>
        <dbReference type="ARBA" id="ARBA00023163"/>
    </source>
</evidence>
<dbReference type="PRINTS" id="PR00039">
    <property type="entry name" value="HTHLYSR"/>
</dbReference>
<name>A0ABU5W1K3_9BACT</name>
<accession>A0ABU5W1K3</accession>
<dbReference type="PANTHER" id="PTHR30537:SF5">
    <property type="entry name" value="HTH-TYPE TRANSCRIPTIONAL ACTIVATOR TTDR-RELATED"/>
    <property type="match status" value="1"/>
</dbReference>
<proteinExistence type="inferred from homology"/>
<keyword evidence="2" id="KW-0805">Transcription regulation</keyword>
<keyword evidence="4" id="KW-0804">Transcription</keyword>
<dbReference type="EMBL" id="JAYGJQ010000003">
    <property type="protein sequence ID" value="MEA9358409.1"/>
    <property type="molecule type" value="Genomic_DNA"/>
</dbReference>
<dbReference type="InterPro" id="IPR058163">
    <property type="entry name" value="LysR-type_TF_proteobact-type"/>
</dbReference>
<dbReference type="SUPFAM" id="SSF53850">
    <property type="entry name" value="Periplasmic binding protein-like II"/>
    <property type="match status" value="1"/>
</dbReference>
<dbReference type="PANTHER" id="PTHR30537">
    <property type="entry name" value="HTH-TYPE TRANSCRIPTIONAL REGULATOR"/>
    <property type="match status" value="1"/>
</dbReference>
<dbReference type="Pfam" id="PF03466">
    <property type="entry name" value="LysR_substrate"/>
    <property type="match status" value="1"/>
</dbReference>
<evidence type="ECO:0000313" key="7">
    <source>
        <dbReference type="Proteomes" id="UP001302274"/>
    </source>
</evidence>
<comment type="similarity">
    <text evidence="1">Belongs to the LysR transcriptional regulatory family.</text>
</comment>
<dbReference type="SUPFAM" id="SSF46785">
    <property type="entry name" value="Winged helix' DNA-binding domain"/>
    <property type="match status" value="1"/>
</dbReference>
<organism evidence="6 7">
    <name type="scientific">Bacteriovorax antarcticus</name>
    <dbReference type="NCBI Taxonomy" id="3088717"/>
    <lineage>
        <taxon>Bacteria</taxon>
        <taxon>Pseudomonadati</taxon>
        <taxon>Bdellovibrionota</taxon>
        <taxon>Bacteriovoracia</taxon>
        <taxon>Bacteriovoracales</taxon>
        <taxon>Bacteriovoracaceae</taxon>
        <taxon>Bacteriovorax</taxon>
    </lineage>
</organism>
<dbReference type="Proteomes" id="UP001302274">
    <property type="component" value="Unassembled WGS sequence"/>
</dbReference>
<keyword evidence="3" id="KW-0238">DNA-binding</keyword>
<dbReference type="CDD" id="cd08474">
    <property type="entry name" value="PBP2_CrgA_like_5"/>
    <property type="match status" value="1"/>
</dbReference>
<dbReference type="PROSITE" id="PS50931">
    <property type="entry name" value="HTH_LYSR"/>
    <property type="match status" value="1"/>
</dbReference>
<dbReference type="InterPro" id="IPR000847">
    <property type="entry name" value="LysR_HTH_N"/>
</dbReference>
<dbReference type="RefSeq" id="WP_323578800.1">
    <property type="nucleotide sequence ID" value="NZ_JAYGJQ010000003.1"/>
</dbReference>
<dbReference type="Pfam" id="PF00126">
    <property type="entry name" value="HTH_1"/>
    <property type="match status" value="1"/>
</dbReference>
<protein>
    <submittedName>
        <fullName evidence="6">LysR substrate-binding domain-containing protein</fullName>
    </submittedName>
</protein>
<evidence type="ECO:0000256" key="1">
    <source>
        <dbReference type="ARBA" id="ARBA00009437"/>
    </source>
</evidence>
<keyword evidence="7" id="KW-1185">Reference proteome</keyword>
<evidence type="ECO:0000256" key="2">
    <source>
        <dbReference type="ARBA" id="ARBA00023015"/>
    </source>
</evidence>
<dbReference type="InterPro" id="IPR036388">
    <property type="entry name" value="WH-like_DNA-bd_sf"/>
</dbReference>
<feature type="domain" description="HTH lysR-type" evidence="5">
    <location>
        <begin position="1"/>
        <end position="61"/>
    </location>
</feature>
<comment type="caution">
    <text evidence="6">The sequence shown here is derived from an EMBL/GenBank/DDBJ whole genome shotgun (WGS) entry which is preliminary data.</text>
</comment>
<gene>
    <name evidence="6" type="ORF">SHI21_19390</name>
</gene>
<reference evidence="6 7" key="1">
    <citation type="submission" date="2023-11" db="EMBL/GenBank/DDBJ databases">
        <title>A Novel Polar Bacteriovorax (B. antarcticus) Isolated from the Biocrust in Antarctica.</title>
        <authorList>
            <person name="Mun W."/>
            <person name="Choi S.Y."/>
            <person name="Mitchell R.J."/>
        </authorList>
    </citation>
    <scope>NUCLEOTIDE SEQUENCE [LARGE SCALE GENOMIC DNA]</scope>
    <source>
        <strain evidence="6 7">PP10</strain>
    </source>
</reference>
<dbReference type="Gene3D" id="1.10.10.10">
    <property type="entry name" value="Winged helix-like DNA-binding domain superfamily/Winged helix DNA-binding domain"/>
    <property type="match status" value="1"/>
</dbReference>
<dbReference type="Gene3D" id="3.40.190.290">
    <property type="match status" value="1"/>
</dbReference>
<evidence type="ECO:0000313" key="6">
    <source>
        <dbReference type="EMBL" id="MEA9358409.1"/>
    </source>
</evidence>
<dbReference type="InterPro" id="IPR005119">
    <property type="entry name" value="LysR_subst-bd"/>
</dbReference>
<evidence type="ECO:0000259" key="5">
    <source>
        <dbReference type="PROSITE" id="PS50931"/>
    </source>
</evidence>